<dbReference type="AlphaFoldDB" id="A0A133UZP1"/>
<sequence length="376" mass="43909">MKLAEFFVEELGISEEYWTDNKQELEEISGDAVHRYVNYLPGLRKYDRDSFEITMGITDRLERKDECLAFLSKEILKSELPDKAEILERLTALAFKSPEAYNYPVMDVLDYMSRGGGTVEMEHPEWLVWKDTFSEPKSYVKTLERILESLLSDSRKTAAFIGIAISLRDRKREDLSRKLTTRFFESGEIPYAIREELAWSIITGEFFEKVHARYYKDTVLMPFKGSSSNPPIIDFPKDLELEFDMDVILEAAEYLEEMMYQTQMKLTVEMEEITEWVLGSLEREEAKSFIRDWLGKKYDYRDFPVVRGIIGTLKDWGGTEAGFVKEAIDDLKNANRYQVRMMAFETGYDVLGDEEYLEEAEKDPSMEVREWAGGQK</sequence>
<name>A0A133UZP1_9EURY</name>
<evidence type="ECO:0000313" key="1">
    <source>
        <dbReference type="EMBL" id="KXA99651.1"/>
    </source>
</evidence>
<comment type="caution">
    <text evidence="1">The sequence shown here is derived from an EMBL/GenBank/DDBJ whole genome shotgun (WGS) entry which is preliminary data.</text>
</comment>
<organism evidence="1 2">
    <name type="scientific">candidate division MSBL1 archaeon SCGC-AAA259M10</name>
    <dbReference type="NCBI Taxonomy" id="1698270"/>
    <lineage>
        <taxon>Archaea</taxon>
        <taxon>Methanobacteriati</taxon>
        <taxon>Methanobacteriota</taxon>
        <taxon>candidate division MSBL1</taxon>
    </lineage>
</organism>
<protein>
    <submittedName>
        <fullName evidence="1">Uncharacterized protein</fullName>
    </submittedName>
</protein>
<evidence type="ECO:0000313" key="2">
    <source>
        <dbReference type="Proteomes" id="UP000070341"/>
    </source>
</evidence>
<proteinExistence type="predicted"/>
<dbReference type="Proteomes" id="UP000070341">
    <property type="component" value="Unassembled WGS sequence"/>
</dbReference>
<accession>A0A133UZP1</accession>
<reference evidence="1 2" key="1">
    <citation type="journal article" date="2016" name="Sci. Rep.">
        <title>Metabolic traits of an uncultured archaeal lineage -MSBL1- from brine pools of the Red Sea.</title>
        <authorList>
            <person name="Mwirichia R."/>
            <person name="Alam I."/>
            <person name="Rashid M."/>
            <person name="Vinu M."/>
            <person name="Ba-Alawi W."/>
            <person name="Anthony Kamau A."/>
            <person name="Kamanda Ngugi D."/>
            <person name="Goker M."/>
            <person name="Klenk H.P."/>
            <person name="Bajic V."/>
            <person name="Stingl U."/>
        </authorList>
    </citation>
    <scope>NUCLEOTIDE SEQUENCE [LARGE SCALE GENOMIC DNA]</scope>
    <source>
        <strain evidence="1">SCGC-AAA259M10</strain>
    </source>
</reference>
<dbReference type="EMBL" id="LHXU01000038">
    <property type="protein sequence ID" value="KXA99651.1"/>
    <property type="molecule type" value="Genomic_DNA"/>
</dbReference>
<keyword evidence="2" id="KW-1185">Reference proteome</keyword>
<gene>
    <name evidence="1" type="ORF">AKJ40_02680</name>
</gene>